<gene>
    <name evidence="1" type="ORF">C8J48_2301</name>
</gene>
<keyword evidence="2" id="KW-1185">Reference proteome</keyword>
<dbReference type="OrthoDB" id="9952069at2"/>
<dbReference type="Proteomes" id="UP000241639">
    <property type="component" value="Unassembled WGS sequence"/>
</dbReference>
<comment type="caution">
    <text evidence="1">The sequence shown here is derived from an EMBL/GenBank/DDBJ whole genome shotgun (WGS) entry which is preliminary data.</text>
</comment>
<evidence type="ECO:0000313" key="2">
    <source>
        <dbReference type="Proteomes" id="UP000241639"/>
    </source>
</evidence>
<reference evidence="1 2" key="1">
    <citation type="submission" date="2018-04" db="EMBL/GenBank/DDBJ databases">
        <title>Genomic Encyclopedia of Archaeal and Bacterial Type Strains, Phase II (KMG-II): from individual species to whole genera.</title>
        <authorList>
            <person name="Goeker M."/>
        </authorList>
    </citation>
    <scope>NUCLEOTIDE SEQUENCE [LARGE SCALE GENOMIC DNA]</scope>
    <source>
        <strain evidence="1 2">DSM 45169</strain>
    </source>
</reference>
<dbReference type="EMBL" id="PZZP01000001">
    <property type="protein sequence ID" value="PTM59671.1"/>
    <property type="molecule type" value="Genomic_DNA"/>
</dbReference>
<organism evidence="1 2">
    <name type="scientific">Desmospora activa DSM 45169</name>
    <dbReference type="NCBI Taxonomy" id="1121389"/>
    <lineage>
        <taxon>Bacteria</taxon>
        <taxon>Bacillati</taxon>
        <taxon>Bacillota</taxon>
        <taxon>Bacilli</taxon>
        <taxon>Bacillales</taxon>
        <taxon>Thermoactinomycetaceae</taxon>
        <taxon>Desmospora</taxon>
    </lineage>
</organism>
<sequence length="92" mass="11217">MLLRDPQNRWKKYTDSRHSFIFTYQQDVERFAEAQTGLWIVCSIHGPYHTHYWRASRIRPEYESQVEKEAQLIRYNPPTPLRKQSIQSMDLF</sequence>
<accession>A0A2T4ZCQ8</accession>
<dbReference type="AlphaFoldDB" id="A0A2T4ZCQ8"/>
<name>A0A2T4ZCQ8_9BACL</name>
<dbReference type="RefSeq" id="WP_107726836.1">
    <property type="nucleotide sequence ID" value="NZ_PZZP01000001.1"/>
</dbReference>
<protein>
    <submittedName>
        <fullName evidence="1">Uncharacterized protein</fullName>
    </submittedName>
</protein>
<proteinExistence type="predicted"/>
<evidence type="ECO:0000313" key="1">
    <source>
        <dbReference type="EMBL" id="PTM59671.1"/>
    </source>
</evidence>